<sequence>MSRGIILLSYYTNKQAYERYCVNKARPQMHCDGKCQLGKKLKAEEEKDKKDPLKSSSFSEIVMICQANNFNIESSFYTLLKEKIPHPLSIGQPVGWSASCFHPPAVV</sequence>
<organism evidence="1 2">
    <name type="scientific">Taibaiella lutea</name>
    <dbReference type="NCBI Taxonomy" id="2608001"/>
    <lineage>
        <taxon>Bacteria</taxon>
        <taxon>Pseudomonadati</taxon>
        <taxon>Bacteroidota</taxon>
        <taxon>Chitinophagia</taxon>
        <taxon>Chitinophagales</taxon>
        <taxon>Chitinophagaceae</taxon>
        <taxon>Taibaiella</taxon>
    </lineage>
</organism>
<reference evidence="1 2" key="1">
    <citation type="submission" date="2019-09" db="EMBL/GenBank/DDBJ databases">
        <title>Genome sequence and assembly of Taibaiella sp.</title>
        <authorList>
            <person name="Chhetri G."/>
        </authorList>
    </citation>
    <scope>NUCLEOTIDE SEQUENCE [LARGE SCALE GENOMIC DNA]</scope>
    <source>
        <strain evidence="1 2">KVB11</strain>
    </source>
</reference>
<evidence type="ECO:0000313" key="2">
    <source>
        <dbReference type="Proteomes" id="UP000323632"/>
    </source>
</evidence>
<comment type="caution">
    <text evidence="1">The sequence shown here is derived from an EMBL/GenBank/DDBJ whole genome shotgun (WGS) entry which is preliminary data.</text>
</comment>
<gene>
    <name evidence="1" type="ORF">F0919_09910</name>
</gene>
<accession>A0A5M6CIP9</accession>
<name>A0A5M6CIP9_9BACT</name>
<evidence type="ECO:0000313" key="1">
    <source>
        <dbReference type="EMBL" id="KAA5534906.1"/>
    </source>
</evidence>
<keyword evidence="2" id="KW-1185">Reference proteome</keyword>
<proteinExistence type="predicted"/>
<protein>
    <submittedName>
        <fullName evidence="1">Uncharacterized protein</fullName>
    </submittedName>
</protein>
<dbReference type="Proteomes" id="UP000323632">
    <property type="component" value="Unassembled WGS sequence"/>
</dbReference>
<dbReference type="AlphaFoldDB" id="A0A5M6CIP9"/>
<dbReference type="EMBL" id="VWSH01000002">
    <property type="protein sequence ID" value="KAA5534906.1"/>
    <property type="molecule type" value="Genomic_DNA"/>
</dbReference>
<dbReference type="RefSeq" id="WP_150032585.1">
    <property type="nucleotide sequence ID" value="NZ_VWSH01000002.1"/>
</dbReference>